<organism evidence="1 2">
    <name type="scientific">Helianthus annuus</name>
    <name type="common">Common sunflower</name>
    <dbReference type="NCBI Taxonomy" id="4232"/>
    <lineage>
        <taxon>Eukaryota</taxon>
        <taxon>Viridiplantae</taxon>
        <taxon>Streptophyta</taxon>
        <taxon>Embryophyta</taxon>
        <taxon>Tracheophyta</taxon>
        <taxon>Spermatophyta</taxon>
        <taxon>Magnoliopsida</taxon>
        <taxon>eudicotyledons</taxon>
        <taxon>Gunneridae</taxon>
        <taxon>Pentapetalae</taxon>
        <taxon>asterids</taxon>
        <taxon>campanulids</taxon>
        <taxon>Asterales</taxon>
        <taxon>Asteraceae</taxon>
        <taxon>Asteroideae</taxon>
        <taxon>Heliantheae alliance</taxon>
        <taxon>Heliantheae</taxon>
        <taxon>Helianthus</taxon>
    </lineage>
</organism>
<name>A0A9K3JWM8_HELAN</name>
<gene>
    <name evidence="1" type="ORF">HanXRQr2_Chr01g0027911</name>
</gene>
<reference evidence="1" key="2">
    <citation type="submission" date="2020-06" db="EMBL/GenBank/DDBJ databases">
        <title>Helianthus annuus Genome sequencing and assembly Release 2.</title>
        <authorList>
            <person name="Gouzy J."/>
            <person name="Langlade N."/>
            <person name="Munos S."/>
        </authorList>
    </citation>
    <scope>NUCLEOTIDE SEQUENCE</scope>
    <source>
        <tissue evidence="1">Leaves</tissue>
    </source>
</reference>
<sequence length="40" mass="4601">MLLIIAVISGGRFASSTLTWCRVRHWWAIIGDTEKPRFDP</sequence>
<evidence type="ECO:0000313" key="2">
    <source>
        <dbReference type="Proteomes" id="UP000215914"/>
    </source>
</evidence>
<dbReference type="EMBL" id="MNCJ02000316">
    <property type="protein sequence ID" value="KAF5822549.1"/>
    <property type="molecule type" value="Genomic_DNA"/>
</dbReference>
<dbReference type="Gramene" id="mRNA:HanXRQr2_Chr01g0027911">
    <property type="protein sequence ID" value="mRNA:HanXRQr2_Chr01g0027911"/>
    <property type="gene ID" value="HanXRQr2_Chr01g0027911"/>
</dbReference>
<evidence type="ECO:0000313" key="1">
    <source>
        <dbReference type="EMBL" id="KAF5822549.1"/>
    </source>
</evidence>
<dbReference type="Proteomes" id="UP000215914">
    <property type="component" value="Unassembled WGS sequence"/>
</dbReference>
<reference evidence="1" key="1">
    <citation type="journal article" date="2017" name="Nature">
        <title>The sunflower genome provides insights into oil metabolism, flowering and Asterid evolution.</title>
        <authorList>
            <person name="Badouin H."/>
            <person name="Gouzy J."/>
            <person name="Grassa C.J."/>
            <person name="Murat F."/>
            <person name="Staton S.E."/>
            <person name="Cottret L."/>
            <person name="Lelandais-Briere C."/>
            <person name="Owens G.L."/>
            <person name="Carrere S."/>
            <person name="Mayjonade B."/>
            <person name="Legrand L."/>
            <person name="Gill N."/>
            <person name="Kane N.C."/>
            <person name="Bowers J.E."/>
            <person name="Hubner S."/>
            <person name="Bellec A."/>
            <person name="Berard A."/>
            <person name="Berges H."/>
            <person name="Blanchet N."/>
            <person name="Boniface M.C."/>
            <person name="Brunel D."/>
            <person name="Catrice O."/>
            <person name="Chaidir N."/>
            <person name="Claudel C."/>
            <person name="Donnadieu C."/>
            <person name="Faraut T."/>
            <person name="Fievet G."/>
            <person name="Helmstetter N."/>
            <person name="King M."/>
            <person name="Knapp S.J."/>
            <person name="Lai Z."/>
            <person name="Le Paslier M.C."/>
            <person name="Lippi Y."/>
            <person name="Lorenzon L."/>
            <person name="Mandel J.R."/>
            <person name="Marage G."/>
            <person name="Marchand G."/>
            <person name="Marquand E."/>
            <person name="Bret-Mestries E."/>
            <person name="Morien E."/>
            <person name="Nambeesan S."/>
            <person name="Nguyen T."/>
            <person name="Pegot-Espagnet P."/>
            <person name="Pouilly N."/>
            <person name="Raftis F."/>
            <person name="Sallet E."/>
            <person name="Schiex T."/>
            <person name="Thomas J."/>
            <person name="Vandecasteele C."/>
            <person name="Vares D."/>
            <person name="Vear F."/>
            <person name="Vautrin S."/>
            <person name="Crespi M."/>
            <person name="Mangin B."/>
            <person name="Burke J.M."/>
            <person name="Salse J."/>
            <person name="Munos S."/>
            <person name="Vincourt P."/>
            <person name="Rieseberg L.H."/>
            <person name="Langlade N.B."/>
        </authorList>
    </citation>
    <scope>NUCLEOTIDE SEQUENCE</scope>
    <source>
        <tissue evidence="1">Leaves</tissue>
    </source>
</reference>
<dbReference type="AlphaFoldDB" id="A0A9K3JWM8"/>
<protein>
    <submittedName>
        <fullName evidence="1">Uncharacterized protein</fullName>
    </submittedName>
</protein>
<comment type="caution">
    <text evidence="1">The sequence shown here is derived from an EMBL/GenBank/DDBJ whole genome shotgun (WGS) entry which is preliminary data.</text>
</comment>
<keyword evidence="2" id="KW-1185">Reference proteome</keyword>
<proteinExistence type="predicted"/>
<accession>A0A9K3JWM8</accession>